<evidence type="ECO:0000313" key="2">
    <source>
        <dbReference type="EMBL" id="EUC46488.1"/>
    </source>
</evidence>
<feature type="compositionally biased region" description="Basic and acidic residues" evidence="1">
    <location>
        <begin position="52"/>
        <end position="65"/>
    </location>
</feature>
<organism evidence="2 3">
    <name type="scientific">Bipolaris oryzae ATCC 44560</name>
    <dbReference type="NCBI Taxonomy" id="930090"/>
    <lineage>
        <taxon>Eukaryota</taxon>
        <taxon>Fungi</taxon>
        <taxon>Dikarya</taxon>
        <taxon>Ascomycota</taxon>
        <taxon>Pezizomycotina</taxon>
        <taxon>Dothideomycetes</taxon>
        <taxon>Pleosporomycetidae</taxon>
        <taxon>Pleosporales</taxon>
        <taxon>Pleosporineae</taxon>
        <taxon>Pleosporaceae</taxon>
        <taxon>Bipolaris</taxon>
    </lineage>
</organism>
<dbReference type="HOGENOM" id="CLU_2183482_0_0_1"/>
<proteinExistence type="predicted"/>
<dbReference type="KEGG" id="bor:COCMIDRAFT_25449"/>
<gene>
    <name evidence="2" type="ORF">COCMIDRAFT_25449</name>
</gene>
<dbReference type="GeneID" id="19120762"/>
<protein>
    <submittedName>
        <fullName evidence="2">Uncharacterized protein</fullName>
    </submittedName>
</protein>
<reference evidence="2 3" key="1">
    <citation type="journal article" date="2013" name="PLoS Genet.">
        <title>Comparative genome structure, secondary metabolite, and effector coding capacity across Cochliobolus pathogens.</title>
        <authorList>
            <person name="Condon B.J."/>
            <person name="Leng Y."/>
            <person name="Wu D."/>
            <person name="Bushley K.E."/>
            <person name="Ohm R.A."/>
            <person name="Otillar R."/>
            <person name="Martin J."/>
            <person name="Schackwitz W."/>
            <person name="Grimwood J."/>
            <person name="MohdZainudin N."/>
            <person name="Xue C."/>
            <person name="Wang R."/>
            <person name="Manning V.A."/>
            <person name="Dhillon B."/>
            <person name="Tu Z.J."/>
            <person name="Steffenson B.J."/>
            <person name="Salamov A."/>
            <person name="Sun H."/>
            <person name="Lowry S."/>
            <person name="LaButti K."/>
            <person name="Han J."/>
            <person name="Copeland A."/>
            <person name="Lindquist E."/>
            <person name="Barry K."/>
            <person name="Schmutz J."/>
            <person name="Baker S.E."/>
            <person name="Ciuffetti L.M."/>
            <person name="Grigoriev I.V."/>
            <person name="Zhong S."/>
            <person name="Turgeon B.G."/>
        </authorList>
    </citation>
    <scope>NUCLEOTIDE SEQUENCE [LARGE SCALE GENOMIC DNA]</scope>
    <source>
        <strain evidence="2 3">ATCC 44560</strain>
    </source>
</reference>
<evidence type="ECO:0000313" key="3">
    <source>
        <dbReference type="Proteomes" id="UP000054032"/>
    </source>
</evidence>
<dbReference type="AlphaFoldDB" id="W6Z9M6"/>
<evidence type="ECO:0000256" key="1">
    <source>
        <dbReference type="SAM" id="MobiDB-lite"/>
    </source>
</evidence>
<name>W6Z9M6_COCMI</name>
<keyword evidence="3" id="KW-1185">Reference proteome</keyword>
<dbReference type="EMBL" id="KI963965">
    <property type="protein sequence ID" value="EUC46488.1"/>
    <property type="molecule type" value="Genomic_DNA"/>
</dbReference>
<dbReference type="RefSeq" id="XP_007686949.1">
    <property type="nucleotide sequence ID" value="XM_007688759.1"/>
</dbReference>
<feature type="region of interest" description="Disordered" evidence="1">
    <location>
        <begin position="52"/>
        <end position="109"/>
    </location>
</feature>
<accession>W6Z9M6</accession>
<dbReference type="Proteomes" id="UP000054032">
    <property type="component" value="Unassembled WGS sequence"/>
</dbReference>
<feature type="compositionally biased region" description="Basic and acidic residues" evidence="1">
    <location>
        <begin position="77"/>
        <end position="109"/>
    </location>
</feature>
<sequence>MSNTHAYQRACRAAWRKPKTISDDPTTCAESRIIQEYGPVIVRAAAIDARRLDSSATTSHEKRGFLLESDGTGSQAEFDKRGLQFSDDRTEKRAPREEADKRAAREETD</sequence>